<keyword evidence="2" id="KW-1185">Reference proteome</keyword>
<accession>A0A2T7G2I4</accession>
<sequence length="105" mass="11874">MPAKAPSGNPFRNPRLAEQARSGMLLTVKCTGCGRVARFWAKDLVEVLGPDHQAHIPPFPCARCRTKEWINWSWSVPSAPELAAGLTVRRPVRKVTRWIWRNEDA</sequence>
<comment type="caution">
    <text evidence="1">The sequence shown here is derived from an EMBL/GenBank/DDBJ whole genome shotgun (WGS) entry which is preliminary data.</text>
</comment>
<reference evidence="1 2" key="1">
    <citation type="submission" date="2018-04" db="EMBL/GenBank/DDBJ databases">
        <title>Pelagivirga bohaiensis gen. nov., sp. nov., a bacterium isolated from the Bohai Sea.</title>
        <authorList>
            <person name="Ji X."/>
        </authorList>
    </citation>
    <scope>NUCLEOTIDE SEQUENCE [LARGE SCALE GENOMIC DNA]</scope>
    <source>
        <strain evidence="1 2">BH-SD19</strain>
    </source>
</reference>
<evidence type="ECO:0000313" key="2">
    <source>
        <dbReference type="Proteomes" id="UP000244446"/>
    </source>
</evidence>
<gene>
    <name evidence="1" type="ORF">DC366_18020</name>
</gene>
<protein>
    <submittedName>
        <fullName evidence="1">Uncharacterized protein</fullName>
    </submittedName>
</protein>
<dbReference type="EMBL" id="QCYH01000021">
    <property type="protein sequence ID" value="PVA08642.1"/>
    <property type="molecule type" value="Genomic_DNA"/>
</dbReference>
<dbReference type="AlphaFoldDB" id="A0A2T7G2I4"/>
<organism evidence="1 2">
    <name type="scientific">Pelagivirga sediminicola</name>
    <dbReference type="NCBI Taxonomy" id="2170575"/>
    <lineage>
        <taxon>Bacteria</taxon>
        <taxon>Pseudomonadati</taxon>
        <taxon>Pseudomonadota</taxon>
        <taxon>Alphaproteobacteria</taxon>
        <taxon>Rhodobacterales</taxon>
        <taxon>Paracoccaceae</taxon>
        <taxon>Pelagivirga</taxon>
    </lineage>
</organism>
<name>A0A2T7G2I4_9RHOB</name>
<evidence type="ECO:0000313" key="1">
    <source>
        <dbReference type="EMBL" id="PVA08642.1"/>
    </source>
</evidence>
<dbReference type="OrthoDB" id="7947997at2"/>
<proteinExistence type="predicted"/>
<dbReference type="Proteomes" id="UP000244446">
    <property type="component" value="Unassembled WGS sequence"/>
</dbReference>